<sequence>MLATLDAVDGPVHDGLARTCRGRARPGAATPSFAPDGWGPVAGFGAPLALVMFLSPGQGLGPLVSHSLERDDCAISGAGALLCGNRTCVQLR</sequence>
<reference evidence="1" key="1">
    <citation type="submission" date="2015-08" db="EMBL/GenBank/DDBJ databases">
        <authorList>
            <person name="Babu N.S."/>
            <person name="Beckwith C.J."/>
            <person name="Beseler K.G."/>
            <person name="Brison A."/>
            <person name="Carone J.V."/>
            <person name="Caskin T.P."/>
            <person name="Diamond M."/>
            <person name="Durham M.E."/>
            <person name="Foxe J.M."/>
            <person name="Go M."/>
            <person name="Henderson B.A."/>
            <person name="Jones I.B."/>
            <person name="McGettigan J.A."/>
            <person name="Micheletti S.J."/>
            <person name="Nasrallah M.E."/>
            <person name="Ortiz D."/>
            <person name="Piller C.R."/>
            <person name="Privatt S.R."/>
            <person name="Schneider S.L."/>
            <person name="Sharp S."/>
            <person name="Smith T.C."/>
            <person name="Stanton J.D."/>
            <person name="Ullery H.E."/>
            <person name="Wilson R.J."/>
            <person name="Serrano M.G."/>
            <person name="Buck G."/>
            <person name="Lee V."/>
            <person name="Wang Y."/>
            <person name="Carvalho R."/>
            <person name="Voegtly L."/>
            <person name="Shi R."/>
            <person name="Duckworth R."/>
            <person name="Johnson A."/>
            <person name="Loviza R."/>
            <person name="Walstead R."/>
            <person name="Shah Z."/>
            <person name="Kiflezghi M."/>
            <person name="Wade K."/>
            <person name="Ball S.L."/>
            <person name="Bradley K.W."/>
            <person name="Asai D.J."/>
            <person name="Bowman C.A."/>
            <person name="Russell D.A."/>
            <person name="Pope W.H."/>
            <person name="Jacobs-Sera D."/>
            <person name="Hendrix R.W."/>
            <person name="Hatfull G.F."/>
        </authorList>
    </citation>
    <scope>NUCLEOTIDE SEQUENCE</scope>
</reference>
<organism evidence="1">
    <name type="scientific">metagenome</name>
    <dbReference type="NCBI Taxonomy" id="256318"/>
    <lineage>
        <taxon>unclassified sequences</taxon>
        <taxon>metagenomes</taxon>
    </lineage>
</organism>
<dbReference type="EMBL" id="CZKB01000011">
    <property type="protein sequence ID" value="CUR59654.1"/>
    <property type="molecule type" value="Genomic_DNA"/>
</dbReference>
<name>A0A2P2CCE0_9ZZZZ</name>
<accession>A0A2P2CCE0</accession>
<protein>
    <submittedName>
        <fullName evidence="1">Uncharacterized protein</fullName>
    </submittedName>
</protein>
<evidence type="ECO:0000313" key="1">
    <source>
        <dbReference type="EMBL" id="CUR59654.1"/>
    </source>
</evidence>
<gene>
    <name evidence="1" type="ORF">NOCA1190019</name>
</gene>
<dbReference type="AlphaFoldDB" id="A0A2P2CCE0"/>
<proteinExistence type="predicted"/>